<dbReference type="Proteomes" id="UP000189674">
    <property type="component" value="Chromosome"/>
</dbReference>
<dbReference type="AlphaFoldDB" id="A0A1U9NHY8"/>
<dbReference type="RefSeq" id="WP_146659112.1">
    <property type="nucleotide sequence ID" value="NZ_CP019791.1"/>
</dbReference>
<name>A0A1U9NHY8_9BACT</name>
<dbReference type="KEGG" id="alus:STSP2_00267"/>
<dbReference type="Pfam" id="PF07608">
    <property type="entry name" value="DUF1571"/>
    <property type="match status" value="1"/>
</dbReference>
<sequence>METFRRSLCFGLSGGVEVGIAFLLLLGAAVFAGSEQDVRARRHLKFWNEREGVSAEDARGGVDPNIIELAKMDQISLYKKAIKHYDETIRDYTGKLMKHERVNGELRKKQVVRFKFKEDPFSVYMEWVKNAGSADKVLYVEGENDGNMVVHPTTLFGLIKSVERAPDCKEAMEENRYPVTMFGFRRMMANSLAMYEMADEKGELETVFLGITDVDGRKCLAIEGRLPDKKRYDRARVVVQLDVERLVPLNVISFNWDGELLGRYKFSDLKFNTGLSEAEFEAENNGL</sequence>
<organism evidence="1 2">
    <name type="scientific">Anaerohalosphaera lusitana</name>
    <dbReference type="NCBI Taxonomy" id="1936003"/>
    <lineage>
        <taxon>Bacteria</taxon>
        <taxon>Pseudomonadati</taxon>
        <taxon>Planctomycetota</taxon>
        <taxon>Phycisphaerae</taxon>
        <taxon>Sedimentisphaerales</taxon>
        <taxon>Anaerohalosphaeraceae</taxon>
        <taxon>Anaerohalosphaera</taxon>
    </lineage>
</organism>
<dbReference type="OrthoDB" id="5456309at2"/>
<proteinExistence type="predicted"/>
<evidence type="ECO:0000313" key="1">
    <source>
        <dbReference type="EMBL" id="AQT67126.1"/>
    </source>
</evidence>
<evidence type="ECO:0000313" key="2">
    <source>
        <dbReference type="Proteomes" id="UP000189674"/>
    </source>
</evidence>
<accession>A0A1U9NHY8</accession>
<evidence type="ECO:0008006" key="3">
    <source>
        <dbReference type="Google" id="ProtNLM"/>
    </source>
</evidence>
<dbReference type="Gene3D" id="2.50.20.10">
    <property type="entry name" value="Lipoprotein localisation LolA/LolB/LppX"/>
    <property type="match status" value="1"/>
</dbReference>
<dbReference type="InterPro" id="IPR011465">
    <property type="entry name" value="DUF1571"/>
</dbReference>
<dbReference type="EMBL" id="CP019791">
    <property type="protein sequence ID" value="AQT67126.1"/>
    <property type="molecule type" value="Genomic_DNA"/>
</dbReference>
<gene>
    <name evidence="1" type="ORF">STSP2_00267</name>
</gene>
<reference evidence="2" key="1">
    <citation type="submission" date="2017-02" db="EMBL/GenBank/DDBJ databases">
        <title>Comparative genomics and description of representatives of a novel lineage of planctomycetes thriving in anoxic sediments.</title>
        <authorList>
            <person name="Spring S."/>
            <person name="Bunk B."/>
            <person name="Sproer C."/>
        </authorList>
    </citation>
    <scope>NUCLEOTIDE SEQUENCE [LARGE SCALE GENOMIC DNA]</scope>
    <source>
        <strain evidence="2">ST-NAGAB-D1</strain>
    </source>
</reference>
<keyword evidence="2" id="KW-1185">Reference proteome</keyword>
<protein>
    <recommendedName>
        <fullName evidence="3">DUF1571 domain-containing protein</fullName>
    </recommendedName>
</protein>